<sequence>MTVGAGVVREPVRWALTVLRTAHTGMTTAISRHTTSWAVAPGEEIVMRTSTLPRSSAARPGRRSRLAPVPVTAAAALALVLTGCGSPEDAGDGAEEDVTAVDIYNEEFPVLAGDAGVIQDESDLSEQEELVAVGDVGAVAPGAFVAGGVGIPQLLIEADPQAALAGLPDEPAVATEVPVFAVPTDEGFWIGTEQVRFWVQLTEPGESPVDVAPGDRVSFTGEVVPNGDGFVEGLSLPADQAAALTALGYHVEVPAGEITVG</sequence>
<comment type="caution">
    <text evidence="1">The sequence shown here is derived from an EMBL/GenBank/DDBJ whole genome shotgun (WGS) entry which is preliminary data.</text>
</comment>
<dbReference type="Proteomes" id="UP000648663">
    <property type="component" value="Unassembled WGS sequence"/>
</dbReference>
<organism evidence="1 2">
    <name type="scientific">Modestobacter marinus</name>
    <dbReference type="NCBI Taxonomy" id="477641"/>
    <lineage>
        <taxon>Bacteria</taxon>
        <taxon>Bacillati</taxon>
        <taxon>Actinomycetota</taxon>
        <taxon>Actinomycetes</taxon>
        <taxon>Geodermatophilales</taxon>
        <taxon>Geodermatophilaceae</taxon>
        <taxon>Modestobacter</taxon>
    </lineage>
</organism>
<accession>A0ABQ2FRY8</accession>
<proteinExistence type="predicted"/>
<name>A0ABQ2FRY8_9ACTN</name>
<evidence type="ECO:0000313" key="2">
    <source>
        <dbReference type="Proteomes" id="UP000648663"/>
    </source>
</evidence>
<protein>
    <submittedName>
        <fullName evidence="1">Uncharacterized protein</fullName>
    </submittedName>
</protein>
<keyword evidence="2" id="KW-1185">Reference proteome</keyword>
<gene>
    <name evidence="1" type="ORF">GCM10011589_00460</name>
</gene>
<reference evidence="2" key="1">
    <citation type="journal article" date="2019" name="Int. J. Syst. Evol. Microbiol.">
        <title>The Global Catalogue of Microorganisms (GCM) 10K type strain sequencing project: providing services to taxonomists for standard genome sequencing and annotation.</title>
        <authorList>
            <consortium name="The Broad Institute Genomics Platform"/>
            <consortium name="The Broad Institute Genome Sequencing Center for Infectious Disease"/>
            <person name="Wu L."/>
            <person name="Ma J."/>
        </authorList>
    </citation>
    <scope>NUCLEOTIDE SEQUENCE [LARGE SCALE GENOMIC DNA]</scope>
    <source>
        <strain evidence="2">CGMCC 4.5581</strain>
    </source>
</reference>
<dbReference type="EMBL" id="BMMI01000001">
    <property type="protein sequence ID" value="GGL47843.1"/>
    <property type="molecule type" value="Genomic_DNA"/>
</dbReference>
<evidence type="ECO:0000313" key="1">
    <source>
        <dbReference type="EMBL" id="GGL47843.1"/>
    </source>
</evidence>